<reference evidence="2" key="1">
    <citation type="journal article" date="2019" name="Int. J. Syst. Evol. Microbiol.">
        <title>The Global Catalogue of Microorganisms (GCM) 10K type strain sequencing project: providing services to taxonomists for standard genome sequencing and annotation.</title>
        <authorList>
            <consortium name="The Broad Institute Genomics Platform"/>
            <consortium name="The Broad Institute Genome Sequencing Center for Infectious Disease"/>
            <person name="Wu L."/>
            <person name="Ma J."/>
        </authorList>
    </citation>
    <scope>NUCLEOTIDE SEQUENCE [LARGE SCALE GENOMIC DNA]</scope>
    <source>
        <strain evidence="2">NBRC 108730</strain>
    </source>
</reference>
<name>A0ABQ6JCG5_9ACTN</name>
<dbReference type="EMBL" id="BSUZ01000001">
    <property type="protein sequence ID" value="GMA85484.1"/>
    <property type="molecule type" value="Genomic_DNA"/>
</dbReference>
<sequence length="94" mass="9456">MARAGTGREATPASVRSVSATRSLTWLSTIDMGSSRAPQMEASRLARGLLLAALDLAEVAEGDAGSGGDLAQRAALLLPLFAQHVAQALGGAAP</sequence>
<accession>A0ABQ6JCG5</accession>
<evidence type="ECO:0000313" key="2">
    <source>
        <dbReference type="Proteomes" id="UP001157017"/>
    </source>
</evidence>
<comment type="caution">
    <text evidence="1">The sequence shown here is derived from an EMBL/GenBank/DDBJ whole genome shotgun (WGS) entry which is preliminary data.</text>
</comment>
<organism evidence="1 2">
    <name type="scientific">Angustibacter aerolatus</name>
    <dbReference type="NCBI Taxonomy" id="1162965"/>
    <lineage>
        <taxon>Bacteria</taxon>
        <taxon>Bacillati</taxon>
        <taxon>Actinomycetota</taxon>
        <taxon>Actinomycetes</taxon>
        <taxon>Kineosporiales</taxon>
        <taxon>Kineosporiaceae</taxon>
    </lineage>
</organism>
<gene>
    <name evidence="1" type="ORF">GCM10025868_07340</name>
</gene>
<evidence type="ECO:0000313" key="1">
    <source>
        <dbReference type="EMBL" id="GMA85484.1"/>
    </source>
</evidence>
<keyword evidence="2" id="KW-1185">Reference proteome</keyword>
<proteinExistence type="predicted"/>
<dbReference type="Proteomes" id="UP001157017">
    <property type="component" value="Unassembled WGS sequence"/>
</dbReference>
<protein>
    <submittedName>
        <fullName evidence="1">Uncharacterized protein</fullName>
    </submittedName>
</protein>